<dbReference type="AlphaFoldDB" id="A0A642UHB5"/>
<proteinExistence type="predicted"/>
<evidence type="ECO:0000256" key="1">
    <source>
        <dbReference type="SAM" id="MobiDB-lite"/>
    </source>
</evidence>
<dbReference type="EMBL" id="SWFS01000532">
    <property type="protein sequence ID" value="KAA8898998.1"/>
    <property type="molecule type" value="Genomic_DNA"/>
</dbReference>
<reference evidence="2" key="1">
    <citation type="journal article" date="2019" name="G3 (Bethesda)">
        <title>Genome Assemblies of Two Rare Opportunistic Yeast Pathogens: Diutina rugosa (syn. Candida rugosa) and Trichomonascus ciferrii (syn. Candida ciferrii).</title>
        <authorList>
            <person name="Mixao V."/>
            <person name="Saus E."/>
            <person name="Hansen A.P."/>
            <person name="Lass-Florl C."/>
            <person name="Gabaldon T."/>
        </authorList>
    </citation>
    <scope>NUCLEOTIDE SEQUENCE</scope>
    <source>
        <strain evidence="2">CBS 4856</strain>
    </source>
</reference>
<dbReference type="Proteomes" id="UP000761534">
    <property type="component" value="Unassembled WGS sequence"/>
</dbReference>
<protein>
    <recommendedName>
        <fullName evidence="4">Ribosome biogenesis protein ALB1</fullName>
    </recommendedName>
</protein>
<keyword evidence="3" id="KW-1185">Reference proteome</keyword>
<feature type="compositionally biased region" description="Polar residues" evidence="1">
    <location>
        <begin position="30"/>
        <end position="39"/>
    </location>
</feature>
<dbReference type="OrthoDB" id="4086742at2759"/>
<comment type="caution">
    <text evidence="2">The sequence shown here is derived from an EMBL/GenBank/DDBJ whole genome shotgun (WGS) entry which is preliminary data.</text>
</comment>
<accession>A0A642UHB5</accession>
<feature type="region of interest" description="Disordered" evidence="1">
    <location>
        <begin position="1"/>
        <end position="57"/>
    </location>
</feature>
<dbReference type="VEuPathDB" id="FungiDB:TRICI_006422"/>
<gene>
    <name evidence="2" type="ORF">TRICI_006422</name>
</gene>
<sequence>MPSRNAVNNPRKTRPKVHRAASKPIKLNSEGLTTQNAGKVTTKAISKKRAKKDQRNAKYREAYLRSQIDDDDVMKDETDESTLSATQKKLRARKQTIAQANAINLQLEADLPAEEMQLSSSGNGTTLGAPPVYN</sequence>
<feature type="compositionally biased region" description="Polar residues" evidence="1">
    <location>
        <begin position="1"/>
        <end position="10"/>
    </location>
</feature>
<organism evidence="2 3">
    <name type="scientific">Trichomonascus ciferrii</name>
    <dbReference type="NCBI Taxonomy" id="44093"/>
    <lineage>
        <taxon>Eukaryota</taxon>
        <taxon>Fungi</taxon>
        <taxon>Dikarya</taxon>
        <taxon>Ascomycota</taxon>
        <taxon>Saccharomycotina</taxon>
        <taxon>Dipodascomycetes</taxon>
        <taxon>Dipodascales</taxon>
        <taxon>Trichomonascaceae</taxon>
        <taxon>Trichomonascus</taxon>
        <taxon>Trichomonascus ciferrii complex</taxon>
    </lineage>
</organism>
<evidence type="ECO:0008006" key="4">
    <source>
        <dbReference type="Google" id="ProtNLM"/>
    </source>
</evidence>
<name>A0A642UHB5_9ASCO</name>
<evidence type="ECO:0000313" key="2">
    <source>
        <dbReference type="EMBL" id="KAA8898998.1"/>
    </source>
</evidence>
<evidence type="ECO:0000313" key="3">
    <source>
        <dbReference type="Proteomes" id="UP000761534"/>
    </source>
</evidence>
<feature type="compositionally biased region" description="Basic residues" evidence="1">
    <location>
        <begin position="11"/>
        <end position="21"/>
    </location>
</feature>